<reference evidence="4" key="1">
    <citation type="submission" date="2021-03" db="EMBL/GenBank/DDBJ databases">
        <title>Complete Genome of Pseudoalteromonas xiamenensis STKMTI.2, a new potential marine bacterium producing anti-Vibrio compounds.</title>
        <authorList>
            <person name="Handayani D.P."/>
            <person name="Isnansetyo A."/>
            <person name="Istiqomah I."/>
            <person name="Jumina J."/>
        </authorList>
    </citation>
    <scope>NUCLEOTIDE SEQUENCE</scope>
    <source>
        <strain evidence="4">STKMTI.2</strain>
        <plasmid evidence="4">unnamed5</plasmid>
    </source>
</reference>
<evidence type="ECO:0000256" key="2">
    <source>
        <dbReference type="ARBA" id="ARBA00022729"/>
    </source>
</evidence>
<evidence type="ECO:0000259" key="3">
    <source>
        <dbReference type="SMART" id="SM00062"/>
    </source>
</evidence>
<sequence length="246" mass="28261">MSAQADCGRIYKVGIGTNWPPYVMYLNDIPYGLDIEVTEAILRSAGLCYEFIKLPSSARGLNELEKGLVDVLPSASFNTERAEIAYFSIPYRRERMRLFSVNPDESAKNLSELFAGDNIFTANPGAYYGEELAEILRIDWYRKRLFEVASLDRRMQMVVLGRVNYLIEDEISGLYFAKQKGYNQIKLHSYIVNDNAIHFMLGRRSFSKEQVDAINEAIERQRPYFKTLEAKYISTTVESSNPLEEL</sequence>
<dbReference type="Proteomes" id="UP000664904">
    <property type="component" value="Plasmid unnamed5"/>
</dbReference>
<dbReference type="EMBL" id="CP072135">
    <property type="protein sequence ID" value="QTH73682.1"/>
    <property type="molecule type" value="Genomic_DNA"/>
</dbReference>
<keyword evidence="5" id="KW-1185">Reference proteome</keyword>
<proteinExistence type="inferred from homology"/>
<organism evidence="4 5">
    <name type="scientific">Pseudoalteromonas xiamenensis</name>
    <dbReference type="NCBI Taxonomy" id="882626"/>
    <lineage>
        <taxon>Bacteria</taxon>
        <taxon>Pseudomonadati</taxon>
        <taxon>Pseudomonadota</taxon>
        <taxon>Gammaproteobacteria</taxon>
        <taxon>Alteromonadales</taxon>
        <taxon>Pseudoalteromonadaceae</taxon>
        <taxon>Pseudoalteromonas</taxon>
    </lineage>
</organism>
<dbReference type="Pfam" id="PF00497">
    <property type="entry name" value="SBP_bac_3"/>
    <property type="match status" value="1"/>
</dbReference>
<dbReference type="PANTHER" id="PTHR35936">
    <property type="entry name" value="MEMBRANE-BOUND LYTIC MUREIN TRANSGLYCOSYLASE F"/>
    <property type="match status" value="1"/>
</dbReference>
<keyword evidence="2" id="KW-0732">Signal</keyword>
<dbReference type="SUPFAM" id="SSF53850">
    <property type="entry name" value="Periplasmic binding protein-like II"/>
    <property type="match status" value="1"/>
</dbReference>
<gene>
    <name evidence="4" type="ORF">J5O05_18340</name>
</gene>
<feature type="domain" description="Solute-binding protein family 3/N-terminal" evidence="3">
    <location>
        <begin position="12"/>
        <end position="228"/>
    </location>
</feature>
<dbReference type="Gene3D" id="3.40.190.10">
    <property type="entry name" value="Periplasmic binding protein-like II"/>
    <property type="match status" value="2"/>
</dbReference>
<evidence type="ECO:0000313" key="4">
    <source>
        <dbReference type="EMBL" id="QTH73682.1"/>
    </source>
</evidence>
<dbReference type="AlphaFoldDB" id="A0A975DL48"/>
<dbReference type="InterPro" id="IPR001638">
    <property type="entry name" value="Solute-binding_3/MltF_N"/>
</dbReference>
<evidence type="ECO:0000256" key="1">
    <source>
        <dbReference type="ARBA" id="ARBA00010333"/>
    </source>
</evidence>
<geneLocation type="plasmid" evidence="4 5">
    <name>unnamed5</name>
</geneLocation>
<name>A0A975DL48_9GAMM</name>
<keyword evidence="4" id="KW-0614">Plasmid</keyword>
<dbReference type="PANTHER" id="PTHR35936:SF19">
    <property type="entry name" value="AMINO-ACID-BINDING PROTEIN YXEM-RELATED"/>
    <property type="match status" value="1"/>
</dbReference>
<protein>
    <submittedName>
        <fullName evidence="4">Transporter substrate-binding domain-containing protein</fullName>
    </submittedName>
</protein>
<comment type="similarity">
    <text evidence="1">Belongs to the bacterial solute-binding protein 3 family.</text>
</comment>
<evidence type="ECO:0000313" key="5">
    <source>
        <dbReference type="Proteomes" id="UP000664904"/>
    </source>
</evidence>
<dbReference type="KEGG" id="pxi:J5O05_18340"/>
<accession>A0A975DL48</accession>
<dbReference type="SMART" id="SM00062">
    <property type="entry name" value="PBPb"/>
    <property type="match status" value="1"/>
</dbReference>